<evidence type="ECO:0000256" key="1">
    <source>
        <dbReference type="SAM" id="MobiDB-lite"/>
    </source>
</evidence>
<evidence type="ECO:0000313" key="3">
    <source>
        <dbReference type="Proteomes" id="UP000269221"/>
    </source>
</evidence>
<dbReference type="Proteomes" id="UP000269221">
    <property type="component" value="Unassembled WGS sequence"/>
</dbReference>
<sequence>MAGESWRWLDVGFEHHVVRVPHSQAVVLNSKDKVWETGIGEWEMGIGDRKWGLGMVGNGGGGAAFQHHVVRVPHSQAVVLNSKDKAPYLIYVEVLECDNFDTANVPGAHPGEPDPEHALGREPSGMRDGPGARAGSFSTVPNYDNDDEAWSVDDIGELQVEVGTPGRVGMGMVGRVGMGWDHGNGGDGNGGDGIMGMVGMG</sequence>
<comment type="caution">
    <text evidence="2">The sequence shown here is derived from an EMBL/GenBank/DDBJ whole genome shotgun (WGS) entry which is preliminary data.</text>
</comment>
<dbReference type="STRING" id="333673.A0A3M0LCU8"/>
<gene>
    <name evidence="2" type="ORF">DUI87_00128</name>
</gene>
<dbReference type="EMBL" id="QRBI01000016">
    <property type="protein sequence ID" value="RMC22856.1"/>
    <property type="molecule type" value="Genomic_DNA"/>
</dbReference>
<protein>
    <submittedName>
        <fullName evidence="2">Uncharacterized protein</fullName>
    </submittedName>
</protein>
<accession>A0A3M0LCU8</accession>
<feature type="region of interest" description="Disordered" evidence="1">
    <location>
        <begin position="104"/>
        <end position="149"/>
    </location>
</feature>
<organism evidence="2 3">
    <name type="scientific">Hirundo rustica rustica</name>
    <dbReference type="NCBI Taxonomy" id="333673"/>
    <lineage>
        <taxon>Eukaryota</taxon>
        <taxon>Metazoa</taxon>
        <taxon>Chordata</taxon>
        <taxon>Craniata</taxon>
        <taxon>Vertebrata</taxon>
        <taxon>Euteleostomi</taxon>
        <taxon>Archelosauria</taxon>
        <taxon>Archosauria</taxon>
        <taxon>Dinosauria</taxon>
        <taxon>Saurischia</taxon>
        <taxon>Theropoda</taxon>
        <taxon>Coelurosauria</taxon>
        <taxon>Aves</taxon>
        <taxon>Neognathae</taxon>
        <taxon>Neoaves</taxon>
        <taxon>Telluraves</taxon>
        <taxon>Australaves</taxon>
        <taxon>Passeriformes</taxon>
        <taxon>Sylvioidea</taxon>
        <taxon>Hirundinidae</taxon>
        <taxon>Hirundo</taxon>
    </lineage>
</organism>
<dbReference type="OrthoDB" id="10264149at2759"/>
<dbReference type="AlphaFoldDB" id="A0A3M0LCU8"/>
<keyword evidence="3" id="KW-1185">Reference proteome</keyword>
<feature type="compositionally biased region" description="Basic and acidic residues" evidence="1">
    <location>
        <begin position="111"/>
        <end position="120"/>
    </location>
</feature>
<evidence type="ECO:0000313" key="2">
    <source>
        <dbReference type="EMBL" id="RMC22856.1"/>
    </source>
</evidence>
<reference evidence="2 3" key="1">
    <citation type="submission" date="2018-07" db="EMBL/GenBank/DDBJ databases">
        <title>A high quality draft genome assembly of the barn swallow (H. rustica rustica).</title>
        <authorList>
            <person name="Formenti G."/>
            <person name="Chiara M."/>
            <person name="Poveda L."/>
            <person name="Francoijs K.-J."/>
            <person name="Bonisoli-Alquati A."/>
            <person name="Canova L."/>
            <person name="Gianfranceschi L."/>
            <person name="Horner D.S."/>
            <person name="Saino N."/>
        </authorList>
    </citation>
    <scope>NUCLEOTIDE SEQUENCE [LARGE SCALE GENOMIC DNA]</scope>
    <source>
        <strain evidence="2">Chelidonia</strain>
        <tissue evidence="2">Blood</tissue>
    </source>
</reference>
<name>A0A3M0LCU8_HIRRU</name>
<proteinExistence type="predicted"/>